<gene>
    <name evidence="1" type="ORF">QC823_13145</name>
</gene>
<keyword evidence="2" id="KW-1185">Reference proteome</keyword>
<organism evidence="1 2">
    <name type="scientific">Vreelandella vilamensis</name>
    <dbReference type="NCBI Taxonomy" id="531309"/>
    <lineage>
        <taxon>Bacteria</taxon>
        <taxon>Pseudomonadati</taxon>
        <taxon>Pseudomonadota</taxon>
        <taxon>Gammaproteobacteria</taxon>
        <taxon>Oceanospirillales</taxon>
        <taxon>Halomonadaceae</taxon>
        <taxon>Vreelandella</taxon>
    </lineage>
</organism>
<sequence>MDTHNTVIADLSQLSPSDGWVSVHQYLPIDPKAALLVVYQDMHNAGVTSAILEKGRFLSTTNRALVRGVKTWRYMSE</sequence>
<protein>
    <submittedName>
        <fullName evidence="1">Uncharacterized protein</fullName>
    </submittedName>
</protein>
<reference evidence="1 2" key="1">
    <citation type="submission" date="2023-04" db="EMBL/GenBank/DDBJ databases">
        <title>A long-awaited taxogenomic arrangement of the family Halomonadaceae.</title>
        <authorList>
            <person name="De La Haba R."/>
            <person name="Chuvochina M."/>
            <person name="Wittouck S."/>
            <person name="Arahal D.R."/>
            <person name="Sanchez-Porro C."/>
            <person name="Hugenholtz P."/>
            <person name="Ventosa A."/>
        </authorList>
    </citation>
    <scope>NUCLEOTIDE SEQUENCE [LARGE SCALE GENOMIC DNA]</scope>
    <source>
        <strain evidence="1 2">DSM 21020</strain>
    </source>
</reference>
<accession>A0ABU1H752</accession>
<name>A0ABU1H752_9GAMM</name>
<evidence type="ECO:0000313" key="1">
    <source>
        <dbReference type="EMBL" id="MDR5899935.1"/>
    </source>
</evidence>
<evidence type="ECO:0000313" key="2">
    <source>
        <dbReference type="Proteomes" id="UP001254564"/>
    </source>
</evidence>
<comment type="caution">
    <text evidence="1">The sequence shown here is derived from an EMBL/GenBank/DDBJ whole genome shotgun (WGS) entry which is preliminary data.</text>
</comment>
<proteinExistence type="predicted"/>
<dbReference type="RefSeq" id="WP_309656814.1">
    <property type="nucleotide sequence ID" value="NZ_JARWAN010000023.1"/>
</dbReference>
<dbReference type="EMBL" id="JARWAN010000023">
    <property type="protein sequence ID" value="MDR5899935.1"/>
    <property type="molecule type" value="Genomic_DNA"/>
</dbReference>
<dbReference type="Proteomes" id="UP001254564">
    <property type="component" value="Unassembled WGS sequence"/>
</dbReference>